<evidence type="ECO:0000256" key="1">
    <source>
        <dbReference type="ARBA" id="ARBA00010467"/>
    </source>
</evidence>
<comment type="function">
    <text evidence="5">Involved in the regulation of telomere length, clustering and has a specific role in telomere position effect (TPE).</text>
</comment>
<evidence type="ECO:0000256" key="2">
    <source>
        <dbReference type="ARBA" id="ARBA00022454"/>
    </source>
</evidence>
<keyword evidence="4 5" id="KW-0539">Nucleus</keyword>
<comment type="similarity">
    <text evidence="1 5">Belongs to the RAP1 family.</text>
</comment>
<reference evidence="8 9" key="1">
    <citation type="submission" date="2014-04" db="EMBL/GenBank/DDBJ databases">
        <title>Evolutionary Origins and Diversification of the Mycorrhizal Mutualists.</title>
        <authorList>
            <consortium name="DOE Joint Genome Institute"/>
            <consortium name="Mycorrhizal Genomics Consortium"/>
            <person name="Kohler A."/>
            <person name="Kuo A."/>
            <person name="Nagy L.G."/>
            <person name="Floudas D."/>
            <person name="Copeland A."/>
            <person name="Barry K.W."/>
            <person name="Cichocki N."/>
            <person name="Veneault-Fourrey C."/>
            <person name="LaButti K."/>
            <person name="Lindquist E.A."/>
            <person name="Lipzen A."/>
            <person name="Lundell T."/>
            <person name="Morin E."/>
            <person name="Murat C."/>
            <person name="Riley R."/>
            <person name="Ohm R."/>
            <person name="Sun H."/>
            <person name="Tunlid A."/>
            <person name="Henrissat B."/>
            <person name="Grigoriev I.V."/>
            <person name="Hibbett D.S."/>
            <person name="Martin F."/>
        </authorList>
    </citation>
    <scope>NUCLEOTIDE SEQUENCE [LARGE SCALE GENOMIC DNA]</scope>
    <source>
        <strain evidence="8 9">FD-317 M1</strain>
    </source>
</reference>
<feature type="compositionally biased region" description="Polar residues" evidence="6">
    <location>
        <begin position="81"/>
        <end position="105"/>
    </location>
</feature>
<dbReference type="Gene3D" id="1.10.10.60">
    <property type="entry name" value="Homeodomain-like"/>
    <property type="match status" value="1"/>
</dbReference>
<feature type="compositionally biased region" description="Polar residues" evidence="6">
    <location>
        <begin position="146"/>
        <end position="155"/>
    </location>
</feature>
<dbReference type="Pfam" id="PF08914">
    <property type="entry name" value="Myb_Rap1"/>
    <property type="match status" value="1"/>
</dbReference>
<evidence type="ECO:0000259" key="7">
    <source>
        <dbReference type="Pfam" id="PF08914"/>
    </source>
</evidence>
<dbReference type="OrthoDB" id="435460at2759"/>
<organism evidence="8 9">
    <name type="scientific">Collybiopsis luxurians FD-317 M1</name>
    <dbReference type="NCBI Taxonomy" id="944289"/>
    <lineage>
        <taxon>Eukaryota</taxon>
        <taxon>Fungi</taxon>
        <taxon>Dikarya</taxon>
        <taxon>Basidiomycota</taxon>
        <taxon>Agaricomycotina</taxon>
        <taxon>Agaricomycetes</taxon>
        <taxon>Agaricomycetidae</taxon>
        <taxon>Agaricales</taxon>
        <taxon>Marasmiineae</taxon>
        <taxon>Omphalotaceae</taxon>
        <taxon>Collybiopsis</taxon>
        <taxon>Collybiopsis luxurians</taxon>
    </lineage>
</organism>
<dbReference type="InterPro" id="IPR039595">
    <property type="entry name" value="TE2IP/Rap1"/>
</dbReference>
<keyword evidence="9" id="KW-1185">Reference proteome</keyword>
<evidence type="ECO:0000256" key="3">
    <source>
        <dbReference type="ARBA" id="ARBA00022895"/>
    </source>
</evidence>
<dbReference type="GO" id="GO:0010833">
    <property type="term" value="P:telomere maintenance via telomere lengthening"/>
    <property type="evidence" value="ECO:0007669"/>
    <property type="project" value="UniProtKB-UniRule"/>
</dbReference>
<dbReference type="EMBL" id="KN834780">
    <property type="protein sequence ID" value="KIK59354.1"/>
    <property type="molecule type" value="Genomic_DNA"/>
</dbReference>
<evidence type="ECO:0000313" key="9">
    <source>
        <dbReference type="Proteomes" id="UP000053593"/>
    </source>
</evidence>
<proteinExistence type="inferred from homology"/>
<feature type="region of interest" description="Disordered" evidence="6">
    <location>
        <begin position="183"/>
        <end position="206"/>
    </location>
</feature>
<feature type="compositionally biased region" description="Basic and acidic residues" evidence="6">
    <location>
        <begin position="106"/>
        <end position="119"/>
    </location>
</feature>
<evidence type="ECO:0000313" key="8">
    <source>
        <dbReference type="EMBL" id="KIK59354.1"/>
    </source>
</evidence>
<dbReference type="AlphaFoldDB" id="A0A0D0CA61"/>
<feature type="domain" description="TERF2-interacting telomeric protein 1 Myb" evidence="7">
    <location>
        <begin position="6"/>
        <end position="61"/>
    </location>
</feature>
<dbReference type="GO" id="GO:0042162">
    <property type="term" value="F:telomeric DNA binding"/>
    <property type="evidence" value="ECO:0007669"/>
    <property type="project" value="TreeGrafter"/>
</dbReference>
<evidence type="ECO:0000256" key="6">
    <source>
        <dbReference type="SAM" id="MobiDB-lite"/>
    </source>
</evidence>
<sequence>MAGVPFTEEDDAHLVEYLSNSVGGRKGNRLWQDLVNQPKKWPWSVGHSWQSWRTRYRNNCEEFDQKILRHQKRKAKRTHNQSDFTPSSSKAPARINNSNTSTKSTGDGEKQKQTRKADDLIPAIETLVVESPSREGSPFDQLEFSAPTTPTQPKTRMTAQDNFFHNIRFVPVNQIVRLPVRRRVPRNDGGEGSSCSGALSKPQSEPARLLPAIVSPAEQNKCEKDDVFDRTPPSPVTSRRSVIPPIIHRHHTHLQNSMNVKKEIYPTILLWLHILPKKDLELRWVQKDQRMEF</sequence>
<comment type="subcellular location">
    <subcellularLocation>
        <location evidence="5">Nucleus</location>
    </subcellularLocation>
    <subcellularLocation>
        <location evidence="5">Chromosome</location>
        <location evidence="5">Telomere</location>
    </subcellularLocation>
</comment>
<dbReference type="PANTHER" id="PTHR16466:SF6">
    <property type="entry name" value="TELOMERIC REPEAT-BINDING FACTOR 2-INTERACTING PROTEIN 1"/>
    <property type="match status" value="1"/>
</dbReference>
<feature type="region of interest" description="Disordered" evidence="6">
    <location>
        <begin position="70"/>
        <end position="155"/>
    </location>
</feature>
<dbReference type="Proteomes" id="UP000053593">
    <property type="component" value="Unassembled WGS sequence"/>
</dbReference>
<dbReference type="HOGENOM" id="CLU_950126_0_0_1"/>
<feature type="compositionally biased region" description="Basic residues" evidence="6">
    <location>
        <begin position="70"/>
        <end position="79"/>
    </location>
</feature>
<feature type="compositionally biased region" description="Polar residues" evidence="6">
    <location>
        <begin position="193"/>
        <end position="203"/>
    </location>
</feature>
<dbReference type="CDD" id="cd11655">
    <property type="entry name" value="rap1_myb-like"/>
    <property type="match status" value="1"/>
</dbReference>
<dbReference type="GO" id="GO:0070187">
    <property type="term" value="C:shelterin complex"/>
    <property type="evidence" value="ECO:0007669"/>
    <property type="project" value="TreeGrafter"/>
</dbReference>
<evidence type="ECO:0000256" key="4">
    <source>
        <dbReference type="ARBA" id="ARBA00023242"/>
    </source>
</evidence>
<name>A0A0D0CA61_9AGAR</name>
<protein>
    <recommendedName>
        <fullName evidence="5">DNA-binding protein RAP1</fullName>
    </recommendedName>
</protein>
<dbReference type="InterPro" id="IPR015010">
    <property type="entry name" value="TERF2IP_Myb"/>
</dbReference>
<keyword evidence="2 5" id="KW-0158">Chromosome</keyword>
<dbReference type="InterPro" id="IPR009057">
    <property type="entry name" value="Homeodomain-like_sf"/>
</dbReference>
<gene>
    <name evidence="8" type="ORF">GYMLUDRAFT_677926</name>
</gene>
<dbReference type="GO" id="GO:0031848">
    <property type="term" value="P:protection from non-homologous end joining at telomere"/>
    <property type="evidence" value="ECO:0007669"/>
    <property type="project" value="TreeGrafter"/>
</dbReference>
<dbReference type="PANTHER" id="PTHR16466">
    <property type="entry name" value="TELOMERE REPEAT-BINDING FACTOR 2-INTERACTING PROTEIN 1"/>
    <property type="match status" value="1"/>
</dbReference>
<keyword evidence="3 5" id="KW-0779">Telomere</keyword>
<accession>A0A0D0CA61</accession>
<evidence type="ECO:0000256" key="5">
    <source>
        <dbReference type="RuleBase" id="RU367107"/>
    </source>
</evidence>
<comment type="subunit">
    <text evidence="5">Homodimer.</text>
</comment>
<dbReference type="SUPFAM" id="SSF46689">
    <property type="entry name" value="Homeodomain-like"/>
    <property type="match status" value="1"/>
</dbReference>